<feature type="region of interest" description="Disordered" evidence="1">
    <location>
        <begin position="1"/>
        <end position="26"/>
    </location>
</feature>
<dbReference type="EMBL" id="FLUV01001697">
    <property type="protein sequence ID" value="SBW24118.1"/>
    <property type="molecule type" value="Genomic_DNA"/>
</dbReference>
<evidence type="ECO:0000313" key="2">
    <source>
        <dbReference type="EMBL" id="SBW24118.1"/>
    </source>
</evidence>
<protein>
    <submittedName>
        <fullName evidence="2">Uncharacterized protein</fullName>
    </submittedName>
</protein>
<reference evidence="3" key="1">
    <citation type="submission" date="2016-02" db="EMBL/GenBank/DDBJ databases">
        <authorList>
            <person name="Wibberg D."/>
        </authorList>
    </citation>
    <scope>NUCLEOTIDE SEQUENCE [LARGE SCALE GENOMIC DNA]</scope>
</reference>
<dbReference type="Proteomes" id="UP000199013">
    <property type="component" value="Unassembled WGS sequence"/>
</dbReference>
<dbReference type="AlphaFoldDB" id="A0A1C3P324"/>
<evidence type="ECO:0000313" key="3">
    <source>
        <dbReference type="Proteomes" id="UP000199013"/>
    </source>
</evidence>
<name>A0A1C3P324_9ACTN</name>
<sequence length="63" mass="7196">MLANAQLRGYGVHPTPPTHRTGHSSVHDTFVLREDCDYQSKSTRLSLATSDYHYHYVIPLPAW</sequence>
<proteinExistence type="predicted"/>
<evidence type="ECO:0000256" key="1">
    <source>
        <dbReference type="SAM" id="MobiDB-lite"/>
    </source>
</evidence>
<accession>A0A1C3P324</accession>
<organism evidence="2 3">
    <name type="scientific">Candidatus Protofrankia californiensis</name>
    <dbReference type="NCBI Taxonomy" id="1839754"/>
    <lineage>
        <taxon>Bacteria</taxon>
        <taxon>Bacillati</taxon>
        <taxon>Actinomycetota</taxon>
        <taxon>Actinomycetes</taxon>
        <taxon>Frankiales</taxon>
        <taxon>Frankiaceae</taxon>
        <taxon>Protofrankia</taxon>
    </lineage>
</organism>
<keyword evidence="3" id="KW-1185">Reference proteome</keyword>
<gene>
    <name evidence="2" type="ORF">FDG2_4028</name>
</gene>